<dbReference type="GO" id="GO:0030388">
    <property type="term" value="P:fructose 1,6-bisphosphate metabolic process"/>
    <property type="evidence" value="ECO:0007669"/>
    <property type="project" value="TreeGrafter"/>
</dbReference>
<evidence type="ECO:0000256" key="11">
    <source>
        <dbReference type="ARBA" id="ARBA00022553"/>
    </source>
</evidence>
<keyword evidence="19 27" id="KW-0119">Carbohydrate metabolism</keyword>
<feature type="repeat" description="CHCR" evidence="26">
    <location>
        <begin position="559"/>
        <end position="709"/>
    </location>
</feature>
<dbReference type="GO" id="GO:0016050">
    <property type="term" value="P:vesicle organization"/>
    <property type="evidence" value="ECO:0007669"/>
    <property type="project" value="UniProtKB-ARBA"/>
</dbReference>
<dbReference type="InterPro" id="IPR011990">
    <property type="entry name" value="TPR-like_helical_dom_sf"/>
</dbReference>
<dbReference type="Gene3D" id="2.130.10.10">
    <property type="entry name" value="YVTN repeat-like/Quinoprotein amine dehydrogenase"/>
    <property type="match status" value="1"/>
</dbReference>
<dbReference type="GO" id="GO:0006094">
    <property type="term" value="P:gluconeogenesis"/>
    <property type="evidence" value="ECO:0007669"/>
    <property type="project" value="UniProtKB-UniPathway"/>
</dbReference>
<dbReference type="GO" id="GO:0042132">
    <property type="term" value="F:fructose 1,6-bisphosphate 1-phosphatase activity"/>
    <property type="evidence" value="ECO:0007669"/>
    <property type="project" value="UniProtKB-EC"/>
</dbReference>
<dbReference type="HAMAP" id="MF_01855">
    <property type="entry name" value="FBPase_class1"/>
    <property type="match status" value="1"/>
</dbReference>
<dbReference type="GO" id="GO:0070161">
    <property type="term" value="C:anchoring junction"/>
    <property type="evidence" value="ECO:0007669"/>
    <property type="project" value="UniProtKB-SubCell"/>
</dbReference>
<evidence type="ECO:0000256" key="1">
    <source>
        <dbReference type="ARBA" id="ARBA00001273"/>
    </source>
</evidence>
<dbReference type="InterPro" id="IPR016024">
    <property type="entry name" value="ARM-type_fold"/>
</dbReference>
<dbReference type="GO" id="GO:0005829">
    <property type="term" value="C:cytosol"/>
    <property type="evidence" value="ECO:0007669"/>
    <property type="project" value="TreeGrafter"/>
</dbReference>
<name>W5JRN4_ANODA</name>
<evidence type="ECO:0000259" key="29">
    <source>
        <dbReference type="Pfam" id="PF18913"/>
    </source>
</evidence>
<dbReference type="SUPFAM" id="SSF56655">
    <property type="entry name" value="Carbohydrate phosphatase"/>
    <property type="match status" value="1"/>
</dbReference>
<dbReference type="VEuPathDB" id="VectorBase:ADAR2_009016"/>
<evidence type="ECO:0000256" key="18">
    <source>
        <dbReference type="ARBA" id="ARBA00023242"/>
    </source>
</evidence>
<dbReference type="InterPro" id="IPR036322">
    <property type="entry name" value="WD40_repeat_dom_sf"/>
</dbReference>
<dbReference type="InterPro" id="IPR028343">
    <property type="entry name" value="FBPtase"/>
</dbReference>
<dbReference type="OMA" id="LSLCNCY"/>
<dbReference type="GO" id="GO:0005634">
    <property type="term" value="C:nucleus"/>
    <property type="evidence" value="ECO:0007669"/>
    <property type="project" value="UniProtKB-SubCell"/>
</dbReference>
<dbReference type="Proteomes" id="UP000000673">
    <property type="component" value="Unassembled WGS sequence"/>
</dbReference>
<evidence type="ECO:0000256" key="25">
    <source>
        <dbReference type="ARBA" id="ARBA00043165"/>
    </source>
</evidence>
<dbReference type="Gene3D" id="1.25.40.10">
    <property type="entry name" value="Tetratricopeptide repeat domain"/>
    <property type="match status" value="1"/>
</dbReference>
<evidence type="ECO:0000256" key="4">
    <source>
        <dbReference type="ARBA" id="ARBA00004216"/>
    </source>
</evidence>
<evidence type="ECO:0000256" key="26">
    <source>
        <dbReference type="PROSITE-ProRule" id="PRU01006"/>
    </source>
</evidence>
<proteinExistence type="inferred from homology"/>
<evidence type="ECO:0000256" key="20">
    <source>
        <dbReference type="ARBA" id="ARBA00032973"/>
    </source>
</evidence>
<dbReference type="PANTHER" id="PTHR11556:SF1">
    <property type="entry name" value="FRUCTOSE-BISPHOSPHATASE"/>
    <property type="match status" value="1"/>
</dbReference>
<keyword evidence="15" id="KW-0460">Magnesium</keyword>
<dbReference type="UniPathway" id="UPA00138"/>
<dbReference type="GO" id="GO:0006886">
    <property type="term" value="P:intracellular protein transport"/>
    <property type="evidence" value="ECO:0007669"/>
    <property type="project" value="UniProtKB-UniRule"/>
</dbReference>
<evidence type="ECO:0000256" key="6">
    <source>
        <dbReference type="ARBA" id="ARBA00004371"/>
    </source>
</evidence>
<comment type="subunit">
    <text evidence="22">Homotetramer. Interacts with ALDOA; the interaction blocks inhibition by physiological concentrations of AMP and reduces inhibition by Ca(2+). Interacts with alpha-actinin and F-actin.</text>
</comment>
<evidence type="ECO:0000256" key="27">
    <source>
        <dbReference type="RuleBase" id="RU000508"/>
    </source>
</evidence>
<keyword evidence="14" id="KW-0106">Calcium</keyword>
<dbReference type="Pfam" id="PF23411">
    <property type="entry name" value="Beta-prop_Vps41"/>
    <property type="match status" value="1"/>
</dbReference>
<dbReference type="Gene3D" id="3.30.540.10">
    <property type="entry name" value="Fructose-1,6-Bisphosphatase, subunit A, domain 1"/>
    <property type="match status" value="1"/>
</dbReference>
<keyword evidence="17" id="KW-0458">Lysosome</keyword>
<dbReference type="FunFam" id="1.25.40.10:FF:001057">
    <property type="entry name" value="Vacuolar protein sorting-associated protein 41 homolog"/>
    <property type="match status" value="1"/>
</dbReference>
<dbReference type="PROSITE" id="PS00124">
    <property type="entry name" value="FBPASE"/>
    <property type="match status" value="1"/>
</dbReference>
<dbReference type="PIRSF" id="PIRSF500210">
    <property type="entry name" value="FBPtase"/>
    <property type="match status" value="1"/>
</dbReference>
<evidence type="ECO:0000313" key="31">
    <source>
        <dbReference type="EMBL" id="ETN65394.1"/>
    </source>
</evidence>
<evidence type="ECO:0000256" key="17">
    <source>
        <dbReference type="ARBA" id="ARBA00023228"/>
    </source>
</evidence>
<keyword evidence="10" id="KW-0963">Cytoplasm</keyword>
<evidence type="ECO:0000313" key="32">
    <source>
        <dbReference type="EnsemblMetazoa" id="ADAC002839-PA"/>
    </source>
</evidence>
<keyword evidence="16" id="KW-0965">Cell junction</keyword>
<evidence type="ECO:0000256" key="14">
    <source>
        <dbReference type="ARBA" id="ARBA00022837"/>
    </source>
</evidence>
<dbReference type="InterPro" id="IPR015943">
    <property type="entry name" value="WD40/YVTN_repeat-like_dom_sf"/>
</dbReference>
<comment type="catalytic activity">
    <reaction evidence="1">
        <text>beta-D-fructose 1,6-bisphosphate + H2O = beta-D-fructose 6-phosphate + phosphate</text>
        <dbReference type="Rhea" id="RHEA:11064"/>
        <dbReference type="ChEBI" id="CHEBI:15377"/>
        <dbReference type="ChEBI" id="CHEBI:32966"/>
        <dbReference type="ChEBI" id="CHEBI:43474"/>
        <dbReference type="ChEBI" id="CHEBI:57634"/>
        <dbReference type="EC" id="3.1.3.11"/>
    </reaction>
</comment>
<dbReference type="GO" id="GO:0005764">
    <property type="term" value="C:lysosome"/>
    <property type="evidence" value="ECO:0007669"/>
    <property type="project" value="UniProtKB-SubCell"/>
</dbReference>
<evidence type="ECO:0000256" key="5">
    <source>
        <dbReference type="ARBA" id="ARBA00004282"/>
    </source>
</evidence>
<keyword evidence="11" id="KW-0597">Phosphoprotein</keyword>
<dbReference type="GO" id="GO:0006000">
    <property type="term" value="P:fructose metabolic process"/>
    <property type="evidence" value="ECO:0007669"/>
    <property type="project" value="TreeGrafter"/>
</dbReference>
<evidence type="ECO:0000256" key="24">
    <source>
        <dbReference type="ARBA" id="ARBA00042757"/>
    </source>
</evidence>
<dbReference type="InterPro" id="IPR057780">
    <property type="entry name" value="Beta-prop_Vps41"/>
</dbReference>
<comment type="similarity">
    <text evidence="8 27">Belongs to the FBPase class 1 family.</text>
</comment>
<dbReference type="AlphaFoldDB" id="W5JRN4"/>
<feature type="domain" description="Fructose-1-6-bisphosphatase class 1 C-terminal" evidence="29">
    <location>
        <begin position="1118"/>
        <end position="1247"/>
    </location>
</feature>
<dbReference type="FunFam" id="3.30.540.10:FF:000005">
    <property type="entry name" value="Fructose-1,6-bisphosphatase isozyme 2"/>
    <property type="match status" value="1"/>
</dbReference>
<dbReference type="HOGENOM" id="CLU_266032_0_0_1"/>
<comment type="cofactor">
    <cofactor evidence="2">
        <name>Mg(2+)</name>
        <dbReference type="ChEBI" id="CHEBI:18420"/>
    </cofactor>
</comment>
<dbReference type="EC" id="3.1.3.11" evidence="9"/>
<reference evidence="31" key="2">
    <citation type="submission" date="2010-05" db="EMBL/GenBank/DDBJ databases">
        <authorList>
            <person name="Almeida L.G."/>
            <person name="Nicolas M.F."/>
            <person name="Souza R.C."/>
            <person name="Vasconcelos A.T.R."/>
        </authorList>
    </citation>
    <scope>NUCLEOTIDE SEQUENCE</scope>
</reference>
<evidence type="ECO:0000256" key="2">
    <source>
        <dbReference type="ARBA" id="ARBA00001946"/>
    </source>
</evidence>
<dbReference type="Pfam" id="PF18913">
    <property type="entry name" value="FBPase_C"/>
    <property type="match status" value="1"/>
</dbReference>
<evidence type="ECO:0000256" key="3">
    <source>
        <dbReference type="ARBA" id="ARBA00004123"/>
    </source>
</evidence>
<dbReference type="Pfam" id="PF00316">
    <property type="entry name" value="FBPase"/>
    <property type="match status" value="1"/>
</dbReference>
<dbReference type="EMBL" id="ADMH02000666">
    <property type="protein sequence ID" value="ETN65394.1"/>
    <property type="molecule type" value="Genomic_DNA"/>
</dbReference>
<gene>
    <name evidence="31" type="ORF">AND_002839</name>
</gene>
<comment type="function">
    <text evidence="21">Catalyzes the hydrolysis of fructose 1,6-bisphosphate to fructose 6-phosphate in the presence of divalent cations and probably participates in glycogen synthesis from carbohydrate precursors, such as lactate.</text>
</comment>
<keyword evidence="12" id="KW-0479">Metal-binding</keyword>
<reference evidence="31" key="3">
    <citation type="journal article" date="2013" name="Nucleic Acids Res.">
        <title>The genome of Anopheles darlingi, the main neotropical malaria vector.</title>
        <authorList>
            <person name="Marinotti O."/>
            <person name="Cerqueira G.C."/>
            <person name="de Almeida L.G."/>
            <person name="Ferro M.I."/>
            <person name="Loreto E.L."/>
            <person name="Zaha A."/>
            <person name="Teixeira S.M."/>
            <person name="Wespiser A.R."/>
            <person name="Almeida E Silva A."/>
            <person name="Schlindwein A.D."/>
            <person name="Pacheco A.C."/>
            <person name="Silva A.L."/>
            <person name="Graveley B.R."/>
            <person name="Walenz B.P."/>
            <person name="Lima Bde A."/>
            <person name="Ribeiro C.A."/>
            <person name="Nunes-Silva C.G."/>
            <person name="de Carvalho C.R."/>
            <person name="Soares C.M."/>
            <person name="de Menezes C.B."/>
            <person name="Matiolli C."/>
            <person name="Caffrey D."/>
            <person name="Araujo D.A."/>
            <person name="de Oliveira D.M."/>
            <person name="Golenbock D."/>
            <person name="Grisard E.C."/>
            <person name="Fantinatti-Garboggini F."/>
            <person name="de Carvalho F.M."/>
            <person name="Barcellos F.G."/>
            <person name="Prosdocimi F."/>
            <person name="May G."/>
            <person name="Azevedo Junior G.M."/>
            <person name="Guimaraes G.M."/>
            <person name="Goldman G.H."/>
            <person name="Padilha I.Q."/>
            <person name="Batista Jda S."/>
            <person name="Ferro J.A."/>
            <person name="Ribeiro J.M."/>
            <person name="Fietto J.L."/>
            <person name="Dabbas K.M."/>
            <person name="Cerdeira L."/>
            <person name="Agnez-Lima L.F."/>
            <person name="Brocchi M."/>
            <person name="de Carvalho M.O."/>
            <person name="Teixeira Mde M."/>
            <person name="Diniz Maia Mde M."/>
            <person name="Goldman M.H."/>
            <person name="Cruz Schneider M.P."/>
            <person name="Felipe M.S."/>
            <person name="Hungria M."/>
            <person name="Nicolas M.F."/>
            <person name="Pereira M."/>
            <person name="Montes M.A."/>
            <person name="Cantao M.E."/>
            <person name="Vincentz M."/>
            <person name="Rafael M.S."/>
            <person name="Silverman N."/>
            <person name="Stoco P.H."/>
            <person name="Souza R.C."/>
            <person name="Vicentini R."/>
            <person name="Gazzinelli R.T."/>
            <person name="Neves Rde O."/>
            <person name="Silva R."/>
            <person name="Astolfi-Filho S."/>
            <person name="Maciel T.E."/>
            <person name="Urmenyi T.P."/>
            <person name="Tadei W.P."/>
            <person name="Camargo E.P."/>
            <person name="de Vasconcelos A.T."/>
        </authorList>
    </citation>
    <scope>NUCLEOTIDE SEQUENCE</scope>
</reference>
<sequence>MGETHDPTSADSYSLTEDEVEPKLKYVRLSNDLKNILSEEAISCIAVHPRFLCLGTHWGRIHMLDHQGNSVHTMVNVKDNVHLLSVNSISVDSKGEHIATCSDDGKVMISGLYSDENNQQLSTGKIVKAVELDPSHYRSGSGRKFIIGDSKLVLYERTFIKGLKSTVLSHSEGQVTAIKWNGQFVAWASTLGIHVYDLNEKCSLGFIQWEEPRGGKLSDYRCNLNWSNPTTLLIGWVDTVRICVIRKRNAVEVSTRNLPAHIVDPMSTFQTDFYICGIAPLESNQLVILGYSKDRDSETNKALRPILCVLQYNASDYIEICTDSLSMRGYEEYKCDDYHLDCLIDENQYFIVSPKDVVVANLYETDDRVQWLIEHGKFEQAMEVITKHGGKYSLITVARLYLDHLLSLQQYDEAAKMCTRVFGTDKQLWEEEVYKFVKVKQLRSVSSYIPVNEANKLNPHVYEMVLYEYLQLDPVGFLRLVKEWPPTLYNTKAVINAINDHFNKKDANLLLEALAILYSHEREYDQALTMYLKLQHKDVFELIATHDLYGMIKDTIVQLIELDSERAISMLLKQKSIPPEEVVRELENDQQYLFRYLDAYDKTNTSGKFHRQLVPLYAHYEPEKLLPFLRRSNNYPIQEAYDICRQRLFYPEMVYLLAKMGSTREALTIILHNLKDVSMAIDFCKEHDDMDLWEDLINESVNKPHVMTKLLDSVAGFINPELLVNRIQPGQEIVGLKSSIIKMLCGYSLQVAIQEGCHDILVSDYFSLHERVVHSQQGALTLSTDHTCGVCRRDLIVKDSNSRTDVIMFNCKHFFHGHCLPDKYNIEFCIRGSTLTHKAGFDGIRMGSWRQIVLVSRSNDPIVGTERAKTLSRSVCCCATAARVREYSRSLPRAFSAAASHKAIMANPSVQIMTQQGPAFDSNCMTLTRFVLQEQKKYKHATGDLSQLLNCIQTAIKAISSAVRKAGIAKLQGISGDTNVQGEQVKKLDVLSNEIFINMLKSSYATCLLVSEENDNVIEIETDKRGKYVVSFDPLDGSSNIDCLVSIGSIFAITKQANESTEPSVADALQPGNKIVAAGYALYGSATMIVISLGNGVHGFMYDPSIGEFVLTDYNMRIPERGNIYSINEGYASTWDESVRNYIQDKKDPAKGKPYGARYVGSMVADVHRTIKYGGIFIYPATAASKNGKLRLLYECNPMAYLMTQAGGKAYAGKNLEILDVVPTSIHQRSPIYLGSKLDVEEAISYIK</sequence>
<dbReference type="GO" id="GO:0046872">
    <property type="term" value="F:metal ion binding"/>
    <property type="evidence" value="ECO:0007669"/>
    <property type="project" value="UniProtKB-KW"/>
</dbReference>
<evidence type="ECO:0000256" key="23">
    <source>
        <dbReference type="ARBA" id="ARBA00040321"/>
    </source>
</evidence>
<evidence type="ECO:0000256" key="15">
    <source>
        <dbReference type="ARBA" id="ARBA00022842"/>
    </source>
</evidence>
<dbReference type="PROSITE" id="PS50236">
    <property type="entry name" value="CHCR"/>
    <property type="match status" value="1"/>
</dbReference>
<dbReference type="SUPFAM" id="SSF50978">
    <property type="entry name" value="WD40 repeat-like"/>
    <property type="match status" value="1"/>
</dbReference>
<evidence type="ECO:0000313" key="33">
    <source>
        <dbReference type="Proteomes" id="UP000000673"/>
    </source>
</evidence>
<dbReference type="PANTHER" id="PTHR11556">
    <property type="entry name" value="FRUCTOSE-1,6-BISPHOSPHATASE-RELATED"/>
    <property type="match status" value="1"/>
</dbReference>
<protein>
    <recommendedName>
        <fullName evidence="23">Fructose-1,6-bisphosphatase isozyme 2</fullName>
        <ecNumber evidence="9">3.1.3.11</ecNumber>
    </recommendedName>
    <alternativeName>
        <fullName evidence="20">D-fructose-1,6-bisphosphate 1-phosphohydrolase</fullName>
    </alternativeName>
    <alternativeName>
        <fullName evidence="24">D-fructose-1,6-bisphosphate 1-phosphohydrolase 2</fullName>
    </alternativeName>
    <alternativeName>
        <fullName evidence="25">Muscle FBPase</fullName>
    </alternativeName>
</protein>
<dbReference type="InterPro" id="IPR044015">
    <property type="entry name" value="FBPase_C_dom"/>
</dbReference>
<dbReference type="VEuPathDB" id="VectorBase:ADAC002839"/>
<comment type="pathway">
    <text evidence="7">Carbohydrate biosynthesis; gluconeogenesis.</text>
</comment>
<dbReference type="InterPro" id="IPR000547">
    <property type="entry name" value="Clathrin_H-chain/VPS_repeat"/>
</dbReference>
<evidence type="ECO:0000256" key="12">
    <source>
        <dbReference type="ARBA" id="ARBA00022723"/>
    </source>
</evidence>
<keyword evidence="13 27" id="KW-0378">Hydrolase</keyword>
<dbReference type="eggNOG" id="KOG2066">
    <property type="taxonomic scope" value="Eukaryota"/>
</dbReference>
<evidence type="ECO:0000256" key="10">
    <source>
        <dbReference type="ARBA" id="ARBA00022490"/>
    </source>
</evidence>
<dbReference type="GO" id="GO:0005986">
    <property type="term" value="P:sucrose biosynthetic process"/>
    <property type="evidence" value="ECO:0007669"/>
    <property type="project" value="TreeGrafter"/>
</dbReference>
<dbReference type="Gene3D" id="3.40.190.80">
    <property type="match status" value="1"/>
</dbReference>
<dbReference type="EnsemblMetazoa" id="ADAC002839-RA">
    <property type="protein sequence ID" value="ADAC002839-PA"/>
    <property type="gene ID" value="ADAC002839"/>
</dbReference>
<keyword evidence="18" id="KW-0539">Nucleus</keyword>
<reference evidence="31 33" key="1">
    <citation type="journal article" date="2010" name="BMC Genomics">
        <title>Combination of measures distinguishes pre-miRNAs from other stem-loops in the genome of the newly sequenced Anopheles darlingi.</title>
        <authorList>
            <person name="Mendes N.D."/>
            <person name="Freitas A.T."/>
            <person name="Vasconcelos A.T."/>
            <person name="Sagot M.F."/>
        </authorList>
    </citation>
    <scope>NUCLEOTIDE SEQUENCE</scope>
</reference>
<dbReference type="CDD" id="cd00354">
    <property type="entry name" value="FBPase"/>
    <property type="match status" value="1"/>
</dbReference>
<dbReference type="Pfam" id="PF23556">
    <property type="entry name" value="TPR_Vps41"/>
    <property type="match status" value="1"/>
</dbReference>
<evidence type="ECO:0000256" key="22">
    <source>
        <dbReference type="ARBA" id="ARBA00038670"/>
    </source>
</evidence>
<dbReference type="InterPro" id="IPR033391">
    <property type="entry name" value="FBPase_N"/>
</dbReference>
<evidence type="ECO:0000259" key="30">
    <source>
        <dbReference type="Pfam" id="PF23411"/>
    </source>
</evidence>
<dbReference type="SMART" id="SM00299">
    <property type="entry name" value="CLH"/>
    <property type="match status" value="1"/>
</dbReference>
<dbReference type="FunCoup" id="W5JRN4">
    <property type="interactions" value="707"/>
</dbReference>
<comment type="subcellular location">
    <subcellularLocation>
        <location evidence="5">Cell junction</location>
    </subcellularLocation>
    <subcellularLocation>
        <location evidence="4">Cytoplasm</location>
        <location evidence="4">Myofibril</location>
        <location evidence="4">Sarcomere</location>
        <location evidence="4">Z line</location>
    </subcellularLocation>
    <subcellularLocation>
        <location evidence="6">Lysosome</location>
    </subcellularLocation>
    <subcellularLocation>
        <location evidence="3">Nucleus</location>
    </subcellularLocation>
</comment>
<dbReference type="PRINTS" id="PR00115">
    <property type="entry name" value="F16BPHPHTASE"/>
</dbReference>
<evidence type="ECO:0000256" key="21">
    <source>
        <dbReference type="ARBA" id="ARBA00037516"/>
    </source>
</evidence>
<dbReference type="InterPro" id="IPR000146">
    <property type="entry name" value="FBPase_class-1"/>
</dbReference>
<feature type="domain" description="Fructose-1-6-bisphosphatase class I N-terminal" evidence="28">
    <location>
        <begin position="925"/>
        <end position="1113"/>
    </location>
</feature>
<accession>W5JRN4</accession>
<reference evidence="32" key="4">
    <citation type="submission" date="2015-06" db="UniProtKB">
        <authorList>
            <consortium name="EnsemblMetazoa"/>
        </authorList>
    </citation>
    <scope>IDENTIFICATION</scope>
</reference>
<feature type="domain" description="Vps41 beta-propeller" evidence="30">
    <location>
        <begin position="24"/>
        <end position="360"/>
    </location>
</feature>
<evidence type="ECO:0000256" key="8">
    <source>
        <dbReference type="ARBA" id="ARBA00010941"/>
    </source>
</evidence>
<dbReference type="GO" id="GO:0030018">
    <property type="term" value="C:Z disc"/>
    <property type="evidence" value="ECO:0007669"/>
    <property type="project" value="UniProtKB-SubCell"/>
</dbReference>
<dbReference type="FunFam" id="3.40.190.80:FF:000001">
    <property type="entry name" value="Fructose-1,6-bisphosphatase class 1"/>
    <property type="match status" value="1"/>
</dbReference>
<dbReference type="GO" id="GO:0006002">
    <property type="term" value="P:fructose 6-phosphate metabolic process"/>
    <property type="evidence" value="ECO:0007669"/>
    <property type="project" value="TreeGrafter"/>
</dbReference>
<evidence type="ECO:0000259" key="28">
    <source>
        <dbReference type="Pfam" id="PF00316"/>
    </source>
</evidence>
<organism evidence="31">
    <name type="scientific">Anopheles darlingi</name>
    <name type="common">Mosquito</name>
    <dbReference type="NCBI Taxonomy" id="43151"/>
    <lineage>
        <taxon>Eukaryota</taxon>
        <taxon>Metazoa</taxon>
        <taxon>Ecdysozoa</taxon>
        <taxon>Arthropoda</taxon>
        <taxon>Hexapoda</taxon>
        <taxon>Insecta</taxon>
        <taxon>Pterygota</taxon>
        <taxon>Neoptera</taxon>
        <taxon>Endopterygota</taxon>
        <taxon>Diptera</taxon>
        <taxon>Nematocera</taxon>
        <taxon>Culicoidea</taxon>
        <taxon>Culicidae</taxon>
        <taxon>Anophelinae</taxon>
        <taxon>Anopheles</taxon>
    </lineage>
</organism>
<dbReference type="PIRSF" id="PIRSF000904">
    <property type="entry name" value="FBPtase_SBPase"/>
    <property type="match status" value="1"/>
</dbReference>
<dbReference type="InterPro" id="IPR020548">
    <property type="entry name" value="Fructose_bisphosphatase_AS"/>
</dbReference>
<dbReference type="eggNOG" id="KOG1458">
    <property type="taxonomic scope" value="Eukaryota"/>
</dbReference>
<evidence type="ECO:0000256" key="16">
    <source>
        <dbReference type="ARBA" id="ARBA00022949"/>
    </source>
</evidence>
<evidence type="ECO:0000256" key="9">
    <source>
        <dbReference type="ARBA" id="ARBA00013093"/>
    </source>
</evidence>
<dbReference type="STRING" id="43151.W5JRN4"/>
<dbReference type="SUPFAM" id="SSF48371">
    <property type="entry name" value="ARM repeat"/>
    <property type="match status" value="1"/>
</dbReference>
<evidence type="ECO:0000256" key="13">
    <source>
        <dbReference type="ARBA" id="ARBA00022801"/>
    </source>
</evidence>
<evidence type="ECO:0000256" key="7">
    <source>
        <dbReference type="ARBA" id="ARBA00004742"/>
    </source>
</evidence>
<dbReference type="NCBIfam" id="NF006778">
    <property type="entry name" value="PRK09293.1-1"/>
    <property type="match status" value="1"/>
</dbReference>
<keyword evidence="33" id="KW-1185">Reference proteome</keyword>
<dbReference type="FunFam" id="2.130.10.10:FF:001204">
    <property type="entry name" value="Vacuolar protein sorting-associated protein 41 homolog"/>
    <property type="match status" value="1"/>
</dbReference>
<dbReference type="GO" id="GO:0016192">
    <property type="term" value="P:vesicle-mediated transport"/>
    <property type="evidence" value="ECO:0007669"/>
    <property type="project" value="InterPro"/>
</dbReference>
<evidence type="ECO:0000256" key="19">
    <source>
        <dbReference type="ARBA" id="ARBA00023277"/>
    </source>
</evidence>